<keyword evidence="1" id="KW-0004">4Fe-4S</keyword>
<evidence type="ECO:0000313" key="7">
    <source>
        <dbReference type="Proteomes" id="UP000029669"/>
    </source>
</evidence>
<dbReference type="GO" id="GO:0016020">
    <property type="term" value="C:membrane"/>
    <property type="evidence" value="ECO:0007669"/>
    <property type="project" value="InterPro"/>
</dbReference>
<dbReference type="GO" id="GO:0046872">
    <property type="term" value="F:metal ion binding"/>
    <property type="evidence" value="ECO:0007669"/>
    <property type="project" value="UniProtKB-KW"/>
</dbReference>
<dbReference type="eggNOG" id="COG1143">
    <property type="taxonomic scope" value="Bacteria"/>
</dbReference>
<dbReference type="GO" id="GO:0051539">
    <property type="term" value="F:4 iron, 4 sulfur cluster binding"/>
    <property type="evidence" value="ECO:0007669"/>
    <property type="project" value="UniProtKB-KW"/>
</dbReference>
<dbReference type="Proteomes" id="UP000029669">
    <property type="component" value="Chromosome"/>
</dbReference>
<reference evidence="7" key="1">
    <citation type="journal article" date="2015" name="Genome Announc.">
        <title>Whole-Genome Sequences of 80 Environmental and Clinical Isolates of Burkholderia pseudomallei.</title>
        <authorList>
            <person name="Johnson S.L."/>
            <person name="Baker A.L."/>
            <person name="Chain P.S."/>
            <person name="Currie B.J."/>
            <person name="Daligault H.E."/>
            <person name="Davenport K.W."/>
            <person name="Davis C.B."/>
            <person name="Inglis T.J."/>
            <person name="Kaestli M."/>
            <person name="Koren S."/>
            <person name="Mayo M."/>
            <person name="Merritt A.J."/>
            <person name="Price E.P."/>
            <person name="Sarovich D.S."/>
            <person name="Warner J."/>
            <person name="Rosovitz M.J."/>
        </authorList>
    </citation>
    <scope>NUCLEOTIDE SEQUENCE [LARGE SCALE GENOMIC DNA]</scope>
    <source>
        <strain evidence="7">DSM 2030</strain>
    </source>
</reference>
<dbReference type="EMBL" id="CP009170">
    <property type="protein sequence ID" value="AIS51331.1"/>
    <property type="molecule type" value="Genomic_DNA"/>
</dbReference>
<keyword evidence="2" id="KW-0479">Metal-binding</keyword>
<dbReference type="Gene3D" id="3.30.70.20">
    <property type="match status" value="2"/>
</dbReference>
<dbReference type="STRING" id="2325.TKV_c01260"/>
<gene>
    <name evidence="6" type="primary">ech1F</name>
    <name evidence="6" type="ORF">TKV_c01260</name>
</gene>
<evidence type="ECO:0000256" key="3">
    <source>
        <dbReference type="ARBA" id="ARBA00023004"/>
    </source>
</evidence>
<dbReference type="PROSITE" id="PS51379">
    <property type="entry name" value="4FE4S_FER_2"/>
    <property type="match status" value="2"/>
</dbReference>
<dbReference type="InterPro" id="IPR017900">
    <property type="entry name" value="4Fe4S_Fe_S_CS"/>
</dbReference>
<evidence type="ECO:0000259" key="5">
    <source>
        <dbReference type="PROSITE" id="PS51379"/>
    </source>
</evidence>
<dbReference type="InterPro" id="IPR010226">
    <property type="entry name" value="NADH_quinone_OxRdtase_chainI"/>
</dbReference>
<evidence type="ECO:0000313" key="6">
    <source>
        <dbReference type="EMBL" id="AIS51331.1"/>
    </source>
</evidence>
<keyword evidence="7" id="KW-1185">Reference proteome</keyword>
<keyword evidence="4" id="KW-0411">Iron-sulfur</keyword>
<evidence type="ECO:0000256" key="4">
    <source>
        <dbReference type="ARBA" id="ARBA00023014"/>
    </source>
</evidence>
<dbReference type="Pfam" id="PF14697">
    <property type="entry name" value="Fer4_21"/>
    <property type="match status" value="1"/>
</dbReference>
<dbReference type="AlphaFoldDB" id="A0A097AND5"/>
<sequence length="176" mass="20081">MMLKTIGAVLSALKKGRATVNYPYEPITPPQNYRGKVQYDSTKCIGCGTCQYVCGGKAIKIDTYNDHFDYILWDAACTRCGMCVEFCPTGALTMSENLHNAILGEEILERIHYKNIPYVRCDICKKYIKPLPDVVYQEILKGNNYAFKENEHICPDCRRKLHAEKLFKGINTLVNR</sequence>
<dbReference type="KEGG" id="tki:TKV_c01260"/>
<accession>A0A097AND5</accession>
<feature type="domain" description="4Fe-4S ferredoxin-type" evidence="5">
    <location>
        <begin position="69"/>
        <end position="97"/>
    </location>
</feature>
<organism evidence="6 7">
    <name type="scientific">Thermoanaerobacter kivui</name>
    <name type="common">Acetogenium kivui</name>
    <dbReference type="NCBI Taxonomy" id="2325"/>
    <lineage>
        <taxon>Bacteria</taxon>
        <taxon>Bacillati</taxon>
        <taxon>Bacillota</taxon>
        <taxon>Clostridia</taxon>
        <taxon>Thermoanaerobacterales</taxon>
        <taxon>Thermoanaerobacteraceae</taxon>
        <taxon>Thermoanaerobacter</taxon>
    </lineage>
</organism>
<evidence type="ECO:0000256" key="1">
    <source>
        <dbReference type="ARBA" id="ARBA00022485"/>
    </source>
</evidence>
<protein>
    <submittedName>
        <fullName evidence="6">Ech-type complex subunit Ech1F</fullName>
    </submittedName>
</protein>
<keyword evidence="3" id="KW-0408">Iron</keyword>
<evidence type="ECO:0000256" key="2">
    <source>
        <dbReference type="ARBA" id="ARBA00022723"/>
    </source>
</evidence>
<dbReference type="GO" id="GO:0016651">
    <property type="term" value="F:oxidoreductase activity, acting on NAD(P)H"/>
    <property type="evidence" value="ECO:0007669"/>
    <property type="project" value="InterPro"/>
</dbReference>
<dbReference type="SUPFAM" id="SSF54862">
    <property type="entry name" value="4Fe-4S ferredoxins"/>
    <property type="match status" value="1"/>
</dbReference>
<dbReference type="HOGENOM" id="CLU_067218_3_0_9"/>
<dbReference type="PROSITE" id="PS00198">
    <property type="entry name" value="4FE4S_FER_1"/>
    <property type="match status" value="1"/>
</dbReference>
<feature type="domain" description="4Fe-4S ferredoxin-type" evidence="5">
    <location>
        <begin position="35"/>
        <end position="64"/>
    </location>
</feature>
<name>A0A097AND5_THEKI</name>
<proteinExistence type="predicted"/>
<dbReference type="PANTHER" id="PTHR10849">
    <property type="entry name" value="NADH DEHYDROGENASE UBIQUINONE IRON-SULFUR PROTEIN 8, MITOCHONDRIAL"/>
    <property type="match status" value="1"/>
</dbReference>
<dbReference type="InterPro" id="IPR017896">
    <property type="entry name" value="4Fe4S_Fe-S-bd"/>
</dbReference>